<dbReference type="RefSeq" id="WP_224862946.1">
    <property type="nucleotide sequence ID" value="NZ_JAYJJS010000030.1"/>
</dbReference>
<keyword evidence="2" id="KW-1185">Reference proteome</keyword>
<protein>
    <submittedName>
        <fullName evidence="1">Uncharacterized protein</fullName>
    </submittedName>
</protein>
<comment type="caution">
    <text evidence="1">The sequence shown here is derived from an EMBL/GenBank/DDBJ whole genome shotgun (WGS) entry which is preliminary data.</text>
</comment>
<evidence type="ECO:0000313" key="1">
    <source>
        <dbReference type="EMBL" id="MEB3048274.1"/>
    </source>
</evidence>
<organism evidence="1 2">
    <name type="scientific">[Mycobacterium] zoologicum</name>
    <dbReference type="NCBI Taxonomy" id="2872311"/>
    <lineage>
        <taxon>Bacteria</taxon>
        <taxon>Bacillati</taxon>
        <taxon>Actinomycetota</taxon>
        <taxon>Actinomycetes</taxon>
        <taxon>Mycobacteriales</taxon>
        <taxon>Mycobacteriaceae</taxon>
        <taxon>Mycolicibacter</taxon>
    </lineage>
</organism>
<dbReference type="EMBL" id="JAYJJT010000001">
    <property type="protein sequence ID" value="MEB3048274.1"/>
    <property type="molecule type" value="Genomic_DNA"/>
</dbReference>
<name>A0ABU5YDZ7_9MYCO</name>
<proteinExistence type="predicted"/>
<accession>A0ABU5YDZ7</accession>
<evidence type="ECO:0000313" key="2">
    <source>
        <dbReference type="Proteomes" id="UP001299046"/>
    </source>
</evidence>
<gene>
    <name evidence="1" type="ORF">KV112_00765</name>
</gene>
<reference evidence="1 2" key="1">
    <citation type="submission" date="2023-12" db="EMBL/GenBank/DDBJ databases">
        <title>Description of new species of Mycobacterium terrae complex isolated from sewage at the Sao Paulo Zoological Park Foundation in Brazil.</title>
        <authorList>
            <person name="Romagnoli C.L."/>
            <person name="Conceicao E.C."/>
            <person name="Machado E."/>
            <person name="Barreto L.B.P.F."/>
            <person name="Sharma A."/>
            <person name="Silva N.M."/>
            <person name="Marques L.E."/>
            <person name="Juliana M.A."/>
            <person name="Lourenco M.C.S."/>
            <person name="Digiampietri L.A."/>
            <person name="Suffys P.N."/>
            <person name="Viana-Niero C."/>
        </authorList>
    </citation>
    <scope>NUCLEOTIDE SEQUENCE [LARGE SCALE GENOMIC DNA]</scope>
    <source>
        <strain evidence="1 2">MYC123</strain>
    </source>
</reference>
<sequence length="49" mass="5086">MRLGLSTPVAVQTPGTASAWENGAGIVGHYCDQLAALRSLADTIEQEDA</sequence>
<dbReference type="Proteomes" id="UP001299046">
    <property type="component" value="Unassembled WGS sequence"/>
</dbReference>